<accession>A0A2I0AC19</accession>
<gene>
    <name evidence="5" type="ORF">AXF42_Ash018988</name>
</gene>
<dbReference type="InterPro" id="IPR045179">
    <property type="entry name" value="YgfZ/GcvT"/>
</dbReference>
<dbReference type="InterPro" id="IPR027266">
    <property type="entry name" value="TrmE/GcvT-like"/>
</dbReference>
<dbReference type="OrthoDB" id="191995at2759"/>
<protein>
    <recommendedName>
        <fullName evidence="4">CAF17 C-terminal domain-containing protein</fullName>
    </recommendedName>
</protein>
<dbReference type="SUPFAM" id="SSF103025">
    <property type="entry name" value="Folate-binding domain"/>
    <property type="match status" value="1"/>
</dbReference>
<dbReference type="PANTHER" id="PTHR22602:SF0">
    <property type="entry name" value="TRANSFERASE CAF17, MITOCHONDRIAL-RELATED"/>
    <property type="match status" value="1"/>
</dbReference>
<keyword evidence="3" id="KW-0496">Mitochondrion</keyword>
<keyword evidence="2" id="KW-0809">Transit peptide</keyword>
<dbReference type="EMBL" id="KZ452000">
    <property type="protein sequence ID" value="PKA53080.1"/>
    <property type="molecule type" value="Genomic_DNA"/>
</dbReference>
<evidence type="ECO:0000256" key="3">
    <source>
        <dbReference type="ARBA" id="ARBA00023128"/>
    </source>
</evidence>
<reference evidence="5 6" key="1">
    <citation type="journal article" date="2017" name="Nature">
        <title>The Apostasia genome and the evolution of orchids.</title>
        <authorList>
            <person name="Zhang G.Q."/>
            <person name="Liu K.W."/>
            <person name="Li Z."/>
            <person name="Lohaus R."/>
            <person name="Hsiao Y.Y."/>
            <person name="Niu S.C."/>
            <person name="Wang J.Y."/>
            <person name="Lin Y.C."/>
            <person name="Xu Q."/>
            <person name="Chen L.J."/>
            <person name="Yoshida K."/>
            <person name="Fujiwara S."/>
            <person name="Wang Z.W."/>
            <person name="Zhang Y.Q."/>
            <person name="Mitsuda N."/>
            <person name="Wang M."/>
            <person name="Liu G.H."/>
            <person name="Pecoraro L."/>
            <person name="Huang H.X."/>
            <person name="Xiao X.J."/>
            <person name="Lin M."/>
            <person name="Wu X.Y."/>
            <person name="Wu W.L."/>
            <person name="Chen Y.Y."/>
            <person name="Chang S.B."/>
            <person name="Sakamoto S."/>
            <person name="Ohme-Takagi M."/>
            <person name="Yagi M."/>
            <person name="Zeng S.J."/>
            <person name="Shen C.Y."/>
            <person name="Yeh C.M."/>
            <person name="Luo Y.B."/>
            <person name="Tsai W.C."/>
            <person name="Van de Peer Y."/>
            <person name="Liu Z.J."/>
        </authorList>
    </citation>
    <scope>NUCLEOTIDE SEQUENCE [LARGE SCALE GENOMIC DNA]</scope>
    <source>
        <strain evidence="6">cv. Shenzhen</strain>
        <tissue evidence="5">Stem</tissue>
    </source>
</reference>
<dbReference type="Proteomes" id="UP000236161">
    <property type="component" value="Unassembled WGS sequence"/>
</dbReference>
<dbReference type="PANTHER" id="PTHR22602">
    <property type="entry name" value="TRANSFERASE CAF17, MITOCHONDRIAL-RELATED"/>
    <property type="match status" value="1"/>
</dbReference>
<evidence type="ECO:0000313" key="6">
    <source>
        <dbReference type="Proteomes" id="UP000236161"/>
    </source>
</evidence>
<keyword evidence="6" id="KW-1185">Reference proteome</keyword>
<evidence type="ECO:0000313" key="5">
    <source>
        <dbReference type="EMBL" id="PKA53080.1"/>
    </source>
</evidence>
<comment type="subcellular location">
    <subcellularLocation>
        <location evidence="1">Mitochondrion</location>
    </subcellularLocation>
</comment>
<organism evidence="5 6">
    <name type="scientific">Apostasia shenzhenica</name>
    <dbReference type="NCBI Taxonomy" id="1088818"/>
    <lineage>
        <taxon>Eukaryota</taxon>
        <taxon>Viridiplantae</taxon>
        <taxon>Streptophyta</taxon>
        <taxon>Embryophyta</taxon>
        <taxon>Tracheophyta</taxon>
        <taxon>Spermatophyta</taxon>
        <taxon>Magnoliopsida</taxon>
        <taxon>Liliopsida</taxon>
        <taxon>Asparagales</taxon>
        <taxon>Orchidaceae</taxon>
        <taxon>Apostasioideae</taxon>
        <taxon>Apostasia</taxon>
    </lineage>
</organism>
<dbReference type="Pfam" id="PF25455">
    <property type="entry name" value="Beta-barrel_CAF17_C"/>
    <property type="match status" value="1"/>
</dbReference>
<dbReference type="GO" id="GO:0005759">
    <property type="term" value="C:mitochondrial matrix"/>
    <property type="evidence" value="ECO:0007669"/>
    <property type="project" value="TreeGrafter"/>
</dbReference>
<dbReference type="NCBIfam" id="TIGR03317">
    <property type="entry name" value="ygfZ_signature"/>
    <property type="match status" value="1"/>
</dbReference>
<sequence length="403" mass="44839">MTLFPFSSHLCGRFLVGRGGARFNSARLFSREFDIPLDQAGSLACRLSSRSVIRFRGPDTVKFLQGLLSNDVRPLAAGSVGDGGERDLSSSSYVPTSNVLLHSPPPRYATLLTPQGRFLYDLFLYRAPRPDRKLNRTGSGPGPRELEEALSLMADVDANFLDEILDTFSKYKLRSKVDIENVTEDFSCWQRFGGNLSENIPVQEPEAASVGWGGGMDSTSMSSAHGNDLGWHWHRDPRLADKEADERHYLLWRLERGIPEGSTEIAKGEAIPLEHNLEGLNAISFDKGCYVGQELIARTHHRGVIRKRLLPFKFTDNNGQEIEQPVSLRSEVVDSATNKKVGIVIAALGFHGMGLLKLEEALKQPSTLCLKESSDVKVKPFRPQWWPAEWSLLQYQQSAAEAS</sequence>
<dbReference type="Gene3D" id="3.30.1360.120">
    <property type="entry name" value="Probable tRNA modification gtpase trme, domain 1"/>
    <property type="match status" value="1"/>
</dbReference>
<dbReference type="AlphaFoldDB" id="A0A2I0AC19"/>
<dbReference type="InterPro" id="IPR057460">
    <property type="entry name" value="CAF17_C"/>
</dbReference>
<name>A0A2I0AC19_9ASPA</name>
<proteinExistence type="predicted"/>
<evidence type="ECO:0000256" key="1">
    <source>
        <dbReference type="ARBA" id="ARBA00004173"/>
    </source>
</evidence>
<evidence type="ECO:0000259" key="4">
    <source>
        <dbReference type="Pfam" id="PF25455"/>
    </source>
</evidence>
<evidence type="ECO:0000256" key="2">
    <source>
        <dbReference type="ARBA" id="ARBA00022946"/>
    </source>
</evidence>
<dbReference type="GO" id="GO:0016226">
    <property type="term" value="P:iron-sulfur cluster assembly"/>
    <property type="evidence" value="ECO:0007669"/>
    <property type="project" value="TreeGrafter"/>
</dbReference>
<dbReference type="InterPro" id="IPR017703">
    <property type="entry name" value="YgfZ/GCV_T_CS"/>
</dbReference>
<dbReference type="STRING" id="1088818.A0A2I0AC19"/>
<feature type="domain" description="CAF17 C-terminal" evidence="4">
    <location>
        <begin position="306"/>
        <end position="387"/>
    </location>
</feature>